<feature type="transmembrane region" description="Helical" evidence="1">
    <location>
        <begin position="6"/>
        <end position="25"/>
    </location>
</feature>
<evidence type="ECO:0000256" key="1">
    <source>
        <dbReference type="SAM" id="Phobius"/>
    </source>
</evidence>
<dbReference type="AlphaFoldDB" id="A0A0E9SSY7"/>
<protein>
    <submittedName>
        <fullName evidence="2">Uncharacterized protein</fullName>
    </submittedName>
</protein>
<proteinExistence type="predicted"/>
<name>A0A0E9SSY7_ANGAN</name>
<reference evidence="2" key="1">
    <citation type="submission" date="2014-11" db="EMBL/GenBank/DDBJ databases">
        <authorList>
            <person name="Amaro Gonzalez C."/>
        </authorList>
    </citation>
    <scope>NUCLEOTIDE SEQUENCE</scope>
</reference>
<dbReference type="EMBL" id="GBXM01064919">
    <property type="protein sequence ID" value="JAH43658.1"/>
    <property type="molecule type" value="Transcribed_RNA"/>
</dbReference>
<evidence type="ECO:0000313" key="2">
    <source>
        <dbReference type="EMBL" id="JAH43658.1"/>
    </source>
</evidence>
<sequence>MSPFFLTYQLYSAALFWFFMGVPLLRC</sequence>
<organism evidence="2">
    <name type="scientific">Anguilla anguilla</name>
    <name type="common">European freshwater eel</name>
    <name type="synonym">Muraena anguilla</name>
    <dbReference type="NCBI Taxonomy" id="7936"/>
    <lineage>
        <taxon>Eukaryota</taxon>
        <taxon>Metazoa</taxon>
        <taxon>Chordata</taxon>
        <taxon>Craniata</taxon>
        <taxon>Vertebrata</taxon>
        <taxon>Euteleostomi</taxon>
        <taxon>Actinopterygii</taxon>
        <taxon>Neopterygii</taxon>
        <taxon>Teleostei</taxon>
        <taxon>Anguilliformes</taxon>
        <taxon>Anguillidae</taxon>
        <taxon>Anguilla</taxon>
    </lineage>
</organism>
<keyword evidence="1" id="KW-0472">Membrane</keyword>
<keyword evidence="1" id="KW-1133">Transmembrane helix</keyword>
<keyword evidence="1" id="KW-0812">Transmembrane</keyword>
<reference evidence="2" key="2">
    <citation type="journal article" date="2015" name="Fish Shellfish Immunol.">
        <title>Early steps in the European eel (Anguilla anguilla)-Vibrio vulnificus interaction in the gills: Role of the RtxA13 toxin.</title>
        <authorList>
            <person name="Callol A."/>
            <person name="Pajuelo D."/>
            <person name="Ebbesson L."/>
            <person name="Teles M."/>
            <person name="MacKenzie S."/>
            <person name="Amaro C."/>
        </authorList>
    </citation>
    <scope>NUCLEOTIDE SEQUENCE</scope>
</reference>
<accession>A0A0E9SSY7</accession>